<reference evidence="6" key="2">
    <citation type="submission" date="2013-12" db="EMBL/GenBank/DDBJ databases">
        <authorList>
            <person name="Yu Y."/>
            <person name="Lee S."/>
            <person name="de Baynast K."/>
            <person name="Wissotski M."/>
            <person name="Liu L."/>
            <person name="Talag J."/>
            <person name="Goicoechea J."/>
            <person name="Angelova A."/>
            <person name="Jetty R."/>
            <person name="Kudrna D."/>
            <person name="Golser W."/>
            <person name="Rivera L."/>
            <person name="Zhang J."/>
            <person name="Wing R."/>
        </authorList>
    </citation>
    <scope>NUCLEOTIDE SEQUENCE</scope>
</reference>
<evidence type="ECO:0000313" key="5">
    <source>
        <dbReference type="EnsemblPlants" id="LPERR02G28310.1"/>
    </source>
</evidence>
<protein>
    <submittedName>
        <fullName evidence="5">Uncharacterized protein</fullName>
    </submittedName>
</protein>
<sequence length="99" mass="10710">MFNGKQTDTSLANNFTNILQLLNSTNNPITSCTYFSMSRSVGTMARAFAMTQDCTPKSVILYPGKPCDPTRCSSDCSDTYKGTGTCIGQEGGCKCDYCE</sequence>
<dbReference type="GO" id="GO:0031640">
    <property type="term" value="P:killing of cells of another organism"/>
    <property type="evidence" value="ECO:0007669"/>
    <property type="project" value="UniProtKB-KW"/>
</dbReference>
<comment type="similarity">
    <text evidence="1">Belongs to the DEFL family.</text>
</comment>
<evidence type="ECO:0000313" key="6">
    <source>
        <dbReference type="Proteomes" id="UP000032180"/>
    </source>
</evidence>
<dbReference type="Proteomes" id="UP000032180">
    <property type="component" value="Chromosome 2"/>
</dbReference>
<dbReference type="AlphaFoldDB" id="A0A0D9VLQ1"/>
<dbReference type="Gramene" id="LPERR02G28310.1">
    <property type="protein sequence ID" value="LPERR02G28310.1"/>
    <property type="gene ID" value="LPERR02G28310"/>
</dbReference>
<dbReference type="HOGENOM" id="CLU_2323812_0_0_1"/>
<dbReference type="EnsemblPlants" id="LPERR02G28310.1">
    <property type="protein sequence ID" value="LPERR02G28310.1"/>
    <property type="gene ID" value="LPERR02G28310"/>
</dbReference>
<reference evidence="5" key="3">
    <citation type="submission" date="2015-04" db="UniProtKB">
        <authorList>
            <consortium name="EnsemblPlants"/>
        </authorList>
    </citation>
    <scope>IDENTIFICATION</scope>
</reference>
<dbReference type="InterPro" id="IPR010851">
    <property type="entry name" value="DEFL"/>
</dbReference>
<accession>A0A0D9VLQ1</accession>
<keyword evidence="4" id="KW-0611">Plant defense</keyword>
<keyword evidence="6" id="KW-1185">Reference proteome</keyword>
<evidence type="ECO:0000256" key="3">
    <source>
        <dbReference type="ARBA" id="ARBA00022577"/>
    </source>
</evidence>
<evidence type="ECO:0000256" key="2">
    <source>
        <dbReference type="ARBA" id="ARBA00022529"/>
    </source>
</evidence>
<dbReference type="Pfam" id="PF07333">
    <property type="entry name" value="SLR1-BP"/>
    <property type="match status" value="1"/>
</dbReference>
<keyword evidence="3" id="KW-0295">Fungicide</keyword>
<keyword evidence="2" id="KW-0929">Antimicrobial</keyword>
<dbReference type="GO" id="GO:0050832">
    <property type="term" value="P:defense response to fungus"/>
    <property type="evidence" value="ECO:0007669"/>
    <property type="project" value="UniProtKB-KW"/>
</dbReference>
<proteinExistence type="inferred from homology"/>
<name>A0A0D9VLQ1_9ORYZ</name>
<evidence type="ECO:0000256" key="4">
    <source>
        <dbReference type="ARBA" id="ARBA00022821"/>
    </source>
</evidence>
<evidence type="ECO:0000256" key="1">
    <source>
        <dbReference type="ARBA" id="ARBA00006722"/>
    </source>
</evidence>
<reference evidence="5 6" key="1">
    <citation type="submission" date="2012-08" db="EMBL/GenBank/DDBJ databases">
        <title>Oryza genome evolution.</title>
        <authorList>
            <person name="Wing R.A."/>
        </authorList>
    </citation>
    <scope>NUCLEOTIDE SEQUENCE</scope>
</reference>
<organism evidence="5 6">
    <name type="scientific">Leersia perrieri</name>
    <dbReference type="NCBI Taxonomy" id="77586"/>
    <lineage>
        <taxon>Eukaryota</taxon>
        <taxon>Viridiplantae</taxon>
        <taxon>Streptophyta</taxon>
        <taxon>Embryophyta</taxon>
        <taxon>Tracheophyta</taxon>
        <taxon>Spermatophyta</taxon>
        <taxon>Magnoliopsida</taxon>
        <taxon>Liliopsida</taxon>
        <taxon>Poales</taxon>
        <taxon>Poaceae</taxon>
        <taxon>BOP clade</taxon>
        <taxon>Oryzoideae</taxon>
        <taxon>Oryzeae</taxon>
        <taxon>Oryzinae</taxon>
        <taxon>Leersia</taxon>
    </lineage>
</organism>